<feature type="transmembrane region" description="Helical" evidence="6">
    <location>
        <begin position="611"/>
        <end position="632"/>
    </location>
</feature>
<keyword evidence="8" id="KW-0378">Hydrolase</keyword>
<evidence type="ECO:0000313" key="9">
    <source>
        <dbReference type="Proteomes" id="UP000278804"/>
    </source>
</evidence>
<keyword evidence="4 6" id="KW-1133">Transmembrane helix</keyword>
<dbReference type="Pfam" id="PF00122">
    <property type="entry name" value="E1-E2_ATPase"/>
    <property type="match status" value="1"/>
</dbReference>
<dbReference type="PRINTS" id="PR00119">
    <property type="entry name" value="CATATPASE"/>
</dbReference>
<gene>
    <name evidence="8" type="ORF">EEI45_07540</name>
</gene>
<dbReference type="InterPro" id="IPR059000">
    <property type="entry name" value="ATPase_P-type_domA"/>
</dbReference>
<protein>
    <submittedName>
        <fullName evidence="8">HAD family hydrolase</fullName>
    </submittedName>
</protein>
<feature type="transmembrane region" description="Helical" evidence="6">
    <location>
        <begin position="36"/>
        <end position="58"/>
    </location>
</feature>
<dbReference type="Gene3D" id="2.70.150.10">
    <property type="entry name" value="Calcium-transporting ATPase, cytoplasmic transduction domain A"/>
    <property type="match status" value="1"/>
</dbReference>
<name>A0A3Q8S338_9FIRM</name>
<comment type="subcellular location">
    <subcellularLocation>
        <location evidence="1">Membrane</location>
        <topology evidence="1">Multi-pass membrane protein</topology>
    </subcellularLocation>
</comment>
<dbReference type="InterPro" id="IPR044492">
    <property type="entry name" value="P_typ_ATPase_HD_dom"/>
</dbReference>
<dbReference type="InterPro" id="IPR023298">
    <property type="entry name" value="ATPase_P-typ_TM_dom_sf"/>
</dbReference>
<evidence type="ECO:0000313" key="8">
    <source>
        <dbReference type="EMBL" id="AZK44599.1"/>
    </source>
</evidence>
<dbReference type="InterPro" id="IPR018303">
    <property type="entry name" value="ATPase_P-typ_P_site"/>
</dbReference>
<feature type="transmembrane region" description="Helical" evidence="6">
    <location>
        <begin position="652"/>
        <end position="670"/>
    </location>
</feature>
<sequence length="772" mass="85639">MQNKKGLTTQQVKQLTLEGKINRLPKPEIKTNAQIILSNVFTLFNLYNIIIASALVYVKAWTSLFFMGVIISNTFMFIFQEIRSRNLISKLNIIISPKTTVIRDGKRLELDNEEIVLGDLVYYEAGNQISADARIVDGAVEVNESLLTGEVDPVDKSIDAEILSGSFIVSGACYAEIIHVGKDNYAIKVTSAVKTNRVISSELLKTFKTVTKITSFFIIPIGAILLYQGLILRGQAFDSVIVNTATALLGMLPQGLVLLTTLVLIGAVLKLGSQKTLVQDLYAIETLSQSSVLCLDKTGTLTHGVMKVIHVETLDEILYEYMSSYIENSNDNNATSAAIKDYFEVIPTQLQAVEQIPFSSARKWAGMNFSNNHAVLVGAPDILLPGTRIPEKVESLRRDGARILLICESLSPIHKDSSLKGILPLAYIALEDPIRDDAYDAIQFFRENDVTAKVISGDNVETVAAIARKAGIENYQTVVDAQSLKTEEDLTEAILNCNVIGRATPNQKLDFVRILQEHGEKVAMTGDGINDVLALKNSDCSIAMGEGSDAALHISQIVVMDGQLSTLVDVVKEGRMVINNITRSASMYYLRTILAIFIAITAVVMNVPFPFIPFQITLTNMFIDGFPSFMLLFQPSYERPKERILNHVLRHAFPNAMTIILLWLFLNILGTHFGLTTEVVETMMYFINGYVSIGMIYRIYKPLNLYRTIVLIINVIGFGLATKLFWPLLELQPLSPEHAQFTAILLIVAIPIVIIIHKLALMYIDYTNNKNN</sequence>
<dbReference type="Pfam" id="PF00702">
    <property type="entry name" value="Hydrolase"/>
    <property type="match status" value="1"/>
</dbReference>
<dbReference type="InterPro" id="IPR036412">
    <property type="entry name" value="HAD-like_sf"/>
</dbReference>
<keyword evidence="2 6" id="KW-0812">Transmembrane</keyword>
<dbReference type="GO" id="GO:0005524">
    <property type="term" value="F:ATP binding"/>
    <property type="evidence" value="ECO:0007669"/>
    <property type="project" value="InterPro"/>
</dbReference>
<evidence type="ECO:0000256" key="3">
    <source>
        <dbReference type="ARBA" id="ARBA00022967"/>
    </source>
</evidence>
<dbReference type="Gene3D" id="3.40.50.1000">
    <property type="entry name" value="HAD superfamily/HAD-like"/>
    <property type="match status" value="1"/>
</dbReference>
<dbReference type="EMBL" id="CP034234">
    <property type="protein sequence ID" value="AZK44599.1"/>
    <property type="molecule type" value="Genomic_DNA"/>
</dbReference>
<organism evidence="8 9">
    <name type="scientific">Erysipelothrix piscisicarius</name>
    <dbReference type="NCBI Taxonomy" id="2485784"/>
    <lineage>
        <taxon>Bacteria</taxon>
        <taxon>Bacillati</taxon>
        <taxon>Bacillota</taxon>
        <taxon>Erysipelotrichia</taxon>
        <taxon>Erysipelotrichales</taxon>
        <taxon>Erysipelotrichaceae</taxon>
        <taxon>Erysipelothrix</taxon>
    </lineage>
</organism>
<dbReference type="PROSITE" id="PS00154">
    <property type="entry name" value="ATPASE_E1_E2"/>
    <property type="match status" value="1"/>
</dbReference>
<dbReference type="Gene3D" id="1.20.1110.10">
    <property type="entry name" value="Calcium-transporting ATPase, transmembrane domain"/>
    <property type="match status" value="1"/>
</dbReference>
<dbReference type="AlphaFoldDB" id="A0A3Q8S338"/>
<evidence type="ECO:0000256" key="2">
    <source>
        <dbReference type="ARBA" id="ARBA00022692"/>
    </source>
</evidence>
<keyword evidence="9" id="KW-1185">Reference proteome</keyword>
<evidence type="ECO:0000256" key="5">
    <source>
        <dbReference type="ARBA" id="ARBA00023136"/>
    </source>
</evidence>
<dbReference type="PRINTS" id="PR00120">
    <property type="entry name" value="HATPASE"/>
</dbReference>
<feature type="transmembrane region" description="Helical" evidence="6">
    <location>
        <begin position="251"/>
        <end position="269"/>
    </location>
</feature>
<dbReference type="KEGG" id="eri:EEI45_07540"/>
<feature type="transmembrane region" description="Helical" evidence="6">
    <location>
        <begin position="588"/>
        <end position="605"/>
    </location>
</feature>
<dbReference type="SFLD" id="SFLDF00027">
    <property type="entry name" value="p-type_atpase"/>
    <property type="match status" value="1"/>
</dbReference>
<evidence type="ECO:0000256" key="4">
    <source>
        <dbReference type="ARBA" id="ARBA00022989"/>
    </source>
</evidence>
<dbReference type="InterPro" id="IPR023299">
    <property type="entry name" value="ATPase_P-typ_cyto_dom_N"/>
</dbReference>
<dbReference type="SUPFAM" id="SSF81665">
    <property type="entry name" value="Calcium ATPase, transmembrane domain M"/>
    <property type="match status" value="1"/>
</dbReference>
<dbReference type="GO" id="GO:0016887">
    <property type="term" value="F:ATP hydrolysis activity"/>
    <property type="evidence" value="ECO:0007669"/>
    <property type="project" value="InterPro"/>
</dbReference>
<evidence type="ECO:0000259" key="7">
    <source>
        <dbReference type="Pfam" id="PF00122"/>
    </source>
</evidence>
<dbReference type="SUPFAM" id="SSF81653">
    <property type="entry name" value="Calcium ATPase, transduction domain A"/>
    <property type="match status" value="1"/>
</dbReference>
<dbReference type="PANTHER" id="PTHR42861">
    <property type="entry name" value="CALCIUM-TRANSPORTING ATPASE"/>
    <property type="match status" value="1"/>
</dbReference>
<evidence type="ECO:0000256" key="6">
    <source>
        <dbReference type="SAM" id="Phobius"/>
    </source>
</evidence>
<evidence type="ECO:0000256" key="1">
    <source>
        <dbReference type="ARBA" id="ARBA00004141"/>
    </source>
</evidence>
<dbReference type="SFLD" id="SFLDS00003">
    <property type="entry name" value="Haloacid_Dehalogenase"/>
    <property type="match status" value="1"/>
</dbReference>
<dbReference type="NCBIfam" id="TIGR01494">
    <property type="entry name" value="ATPase_P-type"/>
    <property type="match status" value="2"/>
</dbReference>
<feature type="transmembrane region" description="Helical" evidence="6">
    <location>
        <begin position="741"/>
        <end position="764"/>
    </location>
</feature>
<dbReference type="InterPro" id="IPR023214">
    <property type="entry name" value="HAD_sf"/>
</dbReference>
<keyword evidence="5 6" id="KW-0472">Membrane</keyword>
<dbReference type="SUPFAM" id="SSF56784">
    <property type="entry name" value="HAD-like"/>
    <property type="match status" value="1"/>
</dbReference>
<dbReference type="GO" id="GO:0016020">
    <property type="term" value="C:membrane"/>
    <property type="evidence" value="ECO:0007669"/>
    <property type="project" value="UniProtKB-SubCell"/>
</dbReference>
<feature type="transmembrane region" description="Helical" evidence="6">
    <location>
        <begin position="64"/>
        <end position="82"/>
    </location>
</feature>
<accession>A0A3Q8S338</accession>
<dbReference type="RefSeq" id="WP_125164758.1">
    <property type="nucleotide sequence ID" value="NZ_CP034234.1"/>
</dbReference>
<dbReference type="Proteomes" id="UP000278804">
    <property type="component" value="Chromosome"/>
</dbReference>
<dbReference type="InterPro" id="IPR008250">
    <property type="entry name" value="ATPase_P-typ_transduc_dom_A_sf"/>
</dbReference>
<proteinExistence type="predicted"/>
<feature type="transmembrane region" description="Helical" evidence="6">
    <location>
        <begin position="709"/>
        <end position="729"/>
    </location>
</feature>
<reference evidence="8 9" key="1">
    <citation type="journal article" date="2020" name="Int. J. Syst. Evol. Microbiol.">
        <title>Description of Erysipelothrix piscisicarius sp. nov., an emergent fish pathogen, and assessment of virulence using a tiger barb (Puntigrus tetrazona) infection model.</title>
        <authorList>
            <person name="Pomaranski E.K."/>
            <person name="Griffin M.J."/>
            <person name="Camus A.C."/>
            <person name="Armwood A.R."/>
            <person name="Shelley J."/>
            <person name="Waldbieser G.C."/>
            <person name="LaFrentz B.R."/>
            <person name="Garcia J.C."/>
            <person name="Yanong R."/>
            <person name="Soto E."/>
        </authorList>
    </citation>
    <scope>NUCLEOTIDE SEQUENCE [LARGE SCALE GENOMIC DNA]</scope>
    <source>
        <strain evidence="8 9">15TAL0474</strain>
    </source>
</reference>
<dbReference type="InterPro" id="IPR001757">
    <property type="entry name" value="P_typ_ATPase"/>
</dbReference>
<feature type="transmembrane region" description="Helical" evidence="6">
    <location>
        <begin position="213"/>
        <end position="231"/>
    </location>
</feature>
<keyword evidence="3" id="KW-1278">Translocase</keyword>
<feature type="domain" description="P-type ATPase A" evidence="7">
    <location>
        <begin position="95"/>
        <end position="193"/>
    </location>
</feature>
<dbReference type="SFLD" id="SFLDG00002">
    <property type="entry name" value="C1.7:_P-type_atpase_like"/>
    <property type="match status" value="1"/>
</dbReference>
<feature type="transmembrane region" description="Helical" evidence="6">
    <location>
        <begin position="682"/>
        <end position="700"/>
    </location>
</feature>
<dbReference type="Gene3D" id="3.40.1110.10">
    <property type="entry name" value="Calcium-transporting ATPase, cytoplasmic domain N"/>
    <property type="match status" value="1"/>
</dbReference>